<dbReference type="Pfam" id="PF09376">
    <property type="entry name" value="NurA"/>
    <property type="match status" value="1"/>
</dbReference>
<sequence>MPDISLLLRYIDKVKSHYFAKRKTYQERLALLQKAWQSLVKDRLPLADHQINYPGYKKTQYRVLSVDSSPIDLSRHRSIPLKALSLSRVLTDYKKGEEIIESEIQDIPESDEIGALDFPLRELKYACDFGKEVDIIMLDGSLIRWQWWQLQKDKRDVFVKNYADLLNASYAKKQPVLGIIDRSLSRDITHLLELATKQDFAGFVDSDLFLGVLQEDQFSPVFISYSPIIKLLPEYKVAYCYYRKWNNVLRIEFLSRDISENVWQYCVDQIEKVKGFPWSIARAHNLCVVKESQKQVIERLLTQEGLSQKEIMKRTGS</sequence>
<comment type="caution">
    <text evidence="2">The sequence shown here is derived from an EMBL/GenBank/DDBJ whole genome shotgun (WGS) entry which is preliminary data.</text>
</comment>
<organism evidence="2 3">
    <name type="scientific">Candidatus Abawacabacteria bacterium RBG_16_42_10</name>
    <dbReference type="NCBI Taxonomy" id="1817814"/>
    <lineage>
        <taxon>Bacteria</taxon>
        <taxon>Candidatus Abawacaibacteriota</taxon>
    </lineage>
</organism>
<gene>
    <name evidence="2" type="ORF">A2V81_03210</name>
</gene>
<proteinExistence type="predicted"/>
<reference evidence="2 3" key="1">
    <citation type="journal article" date="2016" name="Nat. Commun.">
        <title>Thousands of microbial genomes shed light on interconnected biogeochemical processes in an aquifer system.</title>
        <authorList>
            <person name="Anantharaman K."/>
            <person name="Brown C.T."/>
            <person name="Hug L.A."/>
            <person name="Sharon I."/>
            <person name="Castelle C.J."/>
            <person name="Probst A.J."/>
            <person name="Thomas B.C."/>
            <person name="Singh A."/>
            <person name="Wilkins M.J."/>
            <person name="Karaoz U."/>
            <person name="Brodie E.L."/>
            <person name="Williams K.H."/>
            <person name="Hubbard S.S."/>
            <person name="Banfield J.F."/>
        </authorList>
    </citation>
    <scope>NUCLEOTIDE SEQUENCE [LARGE SCALE GENOMIC DNA]</scope>
</reference>
<evidence type="ECO:0000313" key="3">
    <source>
        <dbReference type="Proteomes" id="UP000177614"/>
    </source>
</evidence>
<dbReference type="InterPro" id="IPR018977">
    <property type="entry name" value="NurA_domain"/>
</dbReference>
<dbReference type="STRING" id="1817814.A2V81_03210"/>
<evidence type="ECO:0000259" key="1">
    <source>
        <dbReference type="SMART" id="SM00933"/>
    </source>
</evidence>
<accession>A0A1F4XK97</accession>
<dbReference type="Proteomes" id="UP000177614">
    <property type="component" value="Unassembled WGS sequence"/>
</dbReference>
<feature type="domain" description="NurA" evidence="1">
    <location>
        <begin position="61"/>
        <end position="289"/>
    </location>
</feature>
<protein>
    <recommendedName>
        <fullName evidence="1">NurA domain-containing protein</fullName>
    </recommendedName>
</protein>
<evidence type="ECO:0000313" key="2">
    <source>
        <dbReference type="EMBL" id="OGC82132.1"/>
    </source>
</evidence>
<name>A0A1F4XK97_9BACT</name>
<dbReference type="EMBL" id="MEWR01000011">
    <property type="protein sequence ID" value="OGC82132.1"/>
    <property type="molecule type" value="Genomic_DNA"/>
</dbReference>
<dbReference type="SMART" id="SM00933">
    <property type="entry name" value="NurA"/>
    <property type="match status" value="1"/>
</dbReference>
<dbReference type="AlphaFoldDB" id="A0A1F4XK97"/>